<evidence type="ECO:0000256" key="3">
    <source>
        <dbReference type="ARBA" id="ARBA00022692"/>
    </source>
</evidence>
<feature type="transmembrane region" description="Helical" evidence="8">
    <location>
        <begin position="12"/>
        <end position="33"/>
    </location>
</feature>
<evidence type="ECO:0000256" key="4">
    <source>
        <dbReference type="ARBA" id="ARBA00022982"/>
    </source>
</evidence>
<dbReference type="STRING" id="1137138.A0A067P8C0"/>
<dbReference type="SMART" id="SM00665">
    <property type="entry name" value="B561"/>
    <property type="match status" value="1"/>
</dbReference>
<organism evidence="10 11">
    <name type="scientific">Pleurotus ostreatus (strain PC15)</name>
    <name type="common">Oyster mushroom</name>
    <dbReference type="NCBI Taxonomy" id="1137138"/>
    <lineage>
        <taxon>Eukaryota</taxon>
        <taxon>Fungi</taxon>
        <taxon>Dikarya</taxon>
        <taxon>Basidiomycota</taxon>
        <taxon>Agaricomycotina</taxon>
        <taxon>Agaricomycetes</taxon>
        <taxon>Agaricomycetidae</taxon>
        <taxon>Agaricales</taxon>
        <taxon>Pleurotineae</taxon>
        <taxon>Pleurotaceae</taxon>
        <taxon>Pleurotus</taxon>
    </lineage>
</organism>
<feature type="region of interest" description="Disordered" evidence="7">
    <location>
        <begin position="195"/>
        <end position="217"/>
    </location>
</feature>
<evidence type="ECO:0000256" key="5">
    <source>
        <dbReference type="ARBA" id="ARBA00022989"/>
    </source>
</evidence>
<dbReference type="AlphaFoldDB" id="A0A067P8C0"/>
<gene>
    <name evidence="10" type="ORF">PLEOSDRAFT_1111109</name>
</gene>
<evidence type="ECO:0000313" key="11">
    <source>
        <dbReference type="Proteomes" id="UP000027073"/>
    </source>
</evidence>
<dbReference type="GO" id="GO:0016020">
    <property type="term" value="C:membrane"/>
    <property type="evidence" value="ECO:0007669"/>
    <property type="project" value="UniProtKB-SubCell"/>
</dbReference>
<feature type="compositionally biased region" description="Basic and acidic residues" evidence="7">
    <location>
        <begin position="195"/>
        <end position="204"/>
    </location>
</feature>
<feature type="transmembrane region" description="Helical" evidence="8">
    <location>
        <begin position="124"/>
        <end position="146"/>
    </location>
</feature>
<dbReference type="PANTHER" id="PTHR47797:SF3">
    <property type="entry name" value="CYTOCHROME B561 DOMAIN-CONTAINING PROTEIN"/>
    <property type="match status" value="1"/>
</dbReference>
<feature type="transmembrane region" description="Helical" evidence="8">
    <location>
        <begin position="90"/>
        <end position="112"/>
    </location>
</feature>
<evidence type="ECO:0000256" key="1">
    <source>
        <dbReference type="ARBA" id="ARBA00004370"/>
    </source>
</evidence>
<dbReference type="Pfam" id="PF03188">
    <property type="entry name" value="Cytochrom_B561"/>
    <property type="match status" value="1"/>
</dbReference>
<dbReference type="Proteomes" id="UP000027073">
    <property type="component" value="Unassembled WGS sequence"/>
</dbReference>
<evidence type="ECO:0000256" key="6">
    <source>
        <dbReference type="ARBA" id="ARBA00023136"/>
    </source>
</evidence>
<proteinExistence type="predicted"/>
<feature type="transmembrane region" description="Helical" evidence="8">
    <location>
        <begin position="166"/>
        <end position="185"/>
    </location>
</feature>
<dbReference type="Gene3D" id="1.20.120.1770">
    <property type="match status" value="1"/>
</dbReference>
<keyword evidence="5 8" id="KW-1133">Transmembrane helix</keyword>
<evidence type="ECO:0000256" key="7">
    <source>
        <dbReference type="SAM" id="MobiDB-lite"/>
    </source>
</evidence>
<feature type="domain" description="Cytochrome b561" evidence="9">
    <location>
        <begin position="1"/>
        <end position="184"/>
    </location>
</feature>
<keyword evidence="2" id="KW-0813">Transport</keyword>
<evidence type="ECO:0000256" key="8">
    <source>
        <dbReference type="SAM" id="Phobius"/>
    </source>
</evidence>
<sequence>MSSFPLVPLERTVITHAILCTTGFLILLPLGALGVRYVRTFTNKWFWVHTAWQFVVTGPVIFAGWAYGHRSYDMLGGSASVLPDDPHKQVGIALLILYIIQILIGFIIHFYKPSWSKGSRPPQNYFHAILGLVILALAAYQVHYGLNTEWLLTGGLHQVPMSAKNAWLALVIIFWVLYGLGLALLPRQYKQEGEARHNSRKLEGEESVALQESPRRN</sequence>
<dbReference type="EMBL" id="KL198005">
    <property type="protein sequence ID" value="KDQ32151.1"/>
    <property type="molecule type" value="Genomic_DNA"/>
</dbReference>
<dbReference type="CDD" id="cd08760">
    <property type="entry name" value="Cyt_b561_FRRS1_like"/>
    <property type="match status" value="1"/>
</dbReference>
<keyword evidence="6 8" id="KW-0472">Membrane</keyword>
<dbReference type="PROSITE" id="PS50939">
    <property type="entry name" value="CYTOCHROME_B561"/>
    <property type="match status" value="1"/>
</dbReference>
<evidence type="ECO:0000313" key="10">
    <source>
        <dbReference type="EMBL" id="KDQ32151.1"/>
    </source>
</evidence>
<name>A0A067P8C0_PLEO1</name>
<feature type="transmembrane region" description="Helical" evidence="8">
    <location>
        <begin position="45"/>
        <end position="67"/>
    </location>
</feature>
<reference evidence="11" key="1">
    <citation type="journal article" date="2014" name="Proc. Natl. Acad. Sci. U.S.A.">
        <title>Extensive sampling of basidiomycete genomes demonstrates inadequacy of the white-rot/brown-rot paradigm for wood decay fungi.</title>
        <authorList>
            <person name="Riley R."/>
            <person name="Salamov A.A."/>
            <person name="Brown D.W."/>
            <person name="Nagy L.G."/>
            <person name="Floudas D."/>
            <person name="Held B.W."/>
            <person name="Levasseur A."/>
            <person name="Lombard V."/>
            <person name="Morin E."/>
            <person name="Otillar R."/>
            <person name="Lindquist E.A."/>
            <person name="Sun H."/>
            <person name="LaButti K.M."/>
            <person name="Schmutz J."/>
            <person name="Jabbour D."/>
            <person name="Luo H."/>
            <person name="Baker S.E."/>
            <person name="Pisabarro A.G."/>
            <person name="Walton J.D."/>
            <person name="Blanchette R.A."/>
            <person name="Henrissat B."/>
            <person name="Martin F."/>
            <person name="Cullen D."/>
            <person name="Hibbett D.S."/>
            <person name="Grigoriev I.V."/>
        </authorList>
    </citation>
    <scope>NUCLEOTIDE SEQUENCE [LARGE SCALE GENOMIC DNA]</scope>
    <source>
        <strain evidence="11">PC15</strain>
    </source>
</reference>
<evidence type="ECO:0000256" key="2">
    <source>
        <dbReference type="ARBA" id="ARBA00022448"/>
    </source>
</evidence>
<evidence type="ECO:0000259" key="9">
    <source>
        <dbReference type="PROSITE" id="PS50939"/>
    </source>
</evidence>
<dbReference type="InterPro" id="IPR006593">
    <property type="entry name" value="Cyt_b561/ferric_Rdtase_TM"/>
</dbReference>
<keyword evidence="3 8" id="KW-0812">Transmembrane</keyword>
<dbReference type="InParanoid" id="A0A067P8C0"/>
<dbReference type="PANTHER" id="PTHR47797">
    <property type="entry name" value="DEHYDROGENASE, PUTATIVE (AFU_ORTHOLOGUE AFUA_8G05805)-RELATED"/>
    <property type="match status" value="1"/>
</dbReference>
<dbReference type="HOGENOM" id="CLU_090085_0_0_1"/>
<comment type="subcellular location">
    <subcellularLocation>
        <location evidence="1">Membrane</location>
    </subcellularLocation>
</comment>
<keyword evidence="4" id="KW-0249">Electron transport</keyword>
<dbReference type="VEuPathDB" id="FungiDB:PLEOSDRAFT_1111109"/>
<dbReference type="OrthoDB" id="366214at2759"/>
<protein>
    <recommendedName>
        <fullName evidence="9">Cytochrome b561 domain-containing protein</fullName>
    </recommendedName>
</protein>
<accession>A0A067P8C0</accession>